<evidence type="ECO:0000313" key="2">
    <source>
        <dbReference type="EMBL" id="HIT97693.1"/>
    </source>
</evidence>
<evidence type="ECO:0000256" key="1">
    <source>
        <dbReference type="SAM" id="MobiDB-lite"/>
    </source>
</evidence>
<accession>A0A9D1H8N8</accession>
<protein>
    <submittedName>
        <fullName evidence="2">Uncharacterized protein</fullName>
    </submittedName>
</protein>
<dbReference type="AlphaFoldDB" id="A0A9D1H8N8"/>
<reference evidence="2" key="2">
    <citation type="journal article" date="2021" name="PeerJ">
        <title>Extensive microbial diversity within the chicken gut microbiome revealed by metagenomics and culture.</title>
        <authorList>
            <person name="Gilroy R."/>
            <person name="Ravi A."/>
            <person name="Getino M."/>
            <person name="Pursley I."/>
            <person name="Horton D.L."/>
            <person name="Alikhan N.F."/>
            <person name="Baker D."/>
            <person name="Gharbi K."/>
            <person name="Hall N."/>
            <person name="Watson M."/>
            <person name="Adriaenssens E.M."/>
            <person name="Foster-Nyarko E."/>
            <person name="Jarju S."/>
            <person name="Secka A."/>
            <person name="Antonio M."/>
            <person name="Oren A."/>
            <person name="Chaudhuri R.R."/>
            <person name="La Ragione R."/>
            <person name="Hildebrand F."/>
            <person name="Pallen M.J."/>
        </authorList>
    </citation>
    <scope>NUCLEOTIDE SEQUENCE</scope>
    <source>
        <strain evidence="2">1383</strain>
    </source>
</reference>
<organism evidence="2 3">
    <name type="scientific">Candidatus Merdimorpha stercoravium</name>
    <dbReference type="NCBI Taxonomy" id="2840863"/>
    <lineage>
        <taxon>Bacteria</taxon>
        <taxon>Pseudomonadati</taxon>
        <taxon>Bacteroidota</taxon>
        <taxon>Flavobacteriia</taxon>
        <taxon>Flavobacteriales</taxon>
        <taxon>Candidatus Merdimorpha</taxon>
    </lineage>
</organism>
<comment type="caution">
    <text evidence="2">The sequence shown here is derived from an EMBL/GenBank/DDBJ whole genome shotgun (WGS) entry which is preliminary data.</text>
</comment>
<name>A0A9D1H8N8_9FLAO</name>
<sequence>MKGERSGKGENKVFAREDAEPHSVLSKDRERRAQSGRGENKVFAREDAEPHPVLSKDNQMKIENRSDLVSQYRLTLYICERPNVPYNTTHSSIPVNPHDFIAIHQTSTQ</sequence>
<feature type="region of interest" description="Disordered" evidence="1">
    <location>
        <begin position="1"/>
        <end position="50"/>
    </location>
</feature>
<proteinExistence type="predicted"/>
<evidence type="ECO:0000313" key="3">
    <source>
        <dbReference type="Proteomes" id="UP000824161"/>
    </source>
</evidence>
<dbReference type="Proteomes" id="UP000824161">
    <property type="component" value="Unassembled WGS sequence"/>
</dbReference>
<dbReference type="EMBL" id="DVLY01000058">
    <property type="protein sequence ID" value="HIT97693.1"/>
    <property type="molecule type" value="Genomic_DNA"/>
</dbReference>
<gene>
    <name evidence="2" type="ORF">IAC44_02545</name>
</gene>
<reference evidence="2" key="1">
    <citation type="submission" date="2020-10" db="EMBL/GenBank/DDBJ databases">
        <authorList>
            <person name="Gilroy R."/>
        </authorList>
    </citation>
    <scope>NUCLEOTIDE SEQUENCE</scope>
    <source>
        <strain evidence="2">1383</strain>
    </source>
</reference>